<name>A0ABM7D1K4_9GAMM</name>
<dbReference type="EMBL" id="CP020373">
    <property type="protein sequence ID" value="AZQ10251.1"/>
    <property type="molecule type" value="Genomic_DNA"/>
</dbReference>
<feature type="transmembrane region" description="Helical" evidence="1">
    <location>
        <begin position="187"/>
        <end position="211"/>
    </location>
</feature>
<reference evidence="4" key="1">
    <citation type="submission" date="2017-03" db="EMBL/GenBank/DDBJ databases">
        <title>Full genome sequence of a non-lethal Shewanella isolate that potentiates virulence of Vibio parahaemolyticus causing acute hepatopancreatic necrosis disease (AHPND) in shrimp.</title>
        <authorList>
            <person name="Prachumwat A."/>
            <person name="Sritunyalucksana K."/>
        </authorList>
    </citation>
    <scope>NUCLEOTIDE SEQUENCE [LARGE SCALE GENOMIC DNA]</scope>
    <source>
        <strain evidence="4">TH2012</strain>
    </source>
</reference>
<feature type="transmembrane region" description="Helical" evidence="1">
    <location>
        <begin position="217"/>
        <end position="235"/>
    </location>
</feature>
<gene>
    <name evidence="3" type="ORF">STH12_01115</name>
</gene>
<feature type="transmembrane region" description="Helical" evidence="1">
    <location>
        <begin position="275"/>
        <end position="295"/>
    </location>
</feature>
<accession>A0ABM7D1K4</accession>
<keyword evidence="1" id="KW-0812">Transmembrane</keyword>
<proteinExistence type="predicted"/>
<feature type="transmembrane region" description="Helical" evidence="1">
    <location>
        <begin position="137"/>
        <end position="156"/>
    </location>
</feature>
<feature type="domain" description="DUF2157" evidence="2">
    <location>
        <begin position="65"/>
        <end position="186"/>
    </location>
</feature>
<evidence type="ECO:0000259" key="2">
    <source>
        <dbReference type="Pfam" id="PF09925"/>
    </source>
</evidence>
<feature type="transmembrane region" description="Helical" evidence="1">
    <location>
        <begin position="247"/>
        <end position="269"/>
    </location>
</feature>
<evidence type="ECO:0000313" key="3">
    <source>
        <dbReference type="EMBL" id="AZQ10251.1"/>
    </source>
</evidence>
<keyword evidence="1" id="KW-0472">Membrane</keyword>
<dbReference type="Proteomes" id="UP000278437">
    <property type="component" value="Chromosome"/>
</dbReference>
<evidence type="ECO:0000256" key="1">
    <source>
        <dbReference type="SAM" id="Phobius"/>
    </source>
</evidence>
<keyword evidence="4" id="KW-1185">Reference proteome</keyword>
<feature type="transmembrane region" description="Helical" evidence="1">
    <location>
        <begin position="78"/>
        <end position="99"/>
    </location>
</feature>
<dbReference type="InterPro" id="IPR018677">
    <property type="entry name" value="DUF2157"/>
</dbReference>
<protein>
    <recommendedName>
        <fullName evidence="2">DUF2157 domain-containing protein</fullName>
    </recommendedName>
</protein>
<feature type="transmembrane region" description="Helical" evidence="1">
    <location>
        <begin position="162"/>
        <end position="180"/>
    </location>
</feature>
<feature type="transmembrane region" description="Helical" evidence="1">
    <location>
        <begin position="302"/>
        <end position="325"/>
    </location>
</feature>
<dbReference type="RefSeq" id="WP_126166632.1">
    <property type="nucleotide sequence ID" value="NZ_CP020373.1"/>
</dbReference>
<organism evidence="3 4">
    <name type="scientific">Shewanella khirikhana</name>
    <dbReference type="NCBI Taxonomy" id="1965282"/>
    <lineage>
        <taxon>Bacteria</taxon>
        <taxon>Pseudomonadati</taxon>
        <taxon>Pseudomonadota</taxon>
        <taxon>Gammaproteobacteria</taxon>
        <taxon>Alteromonadales</taxon>
        <taxon>Shewanellaceae</taxon>
        <taxon>Shewanella</taxon>
    </lineage>
</organism>
<feature type="transmembrane region" description="Helical" evidence="1">
    <location>
        <begin position="331"/>
        <end position="352"/>
    </location>
</feature>
<dbReference type="Pfam" id="PF09925">
    <property type="entry name" value="DUF2157"/>
    <property type="match status" value="1"/>
</dbReference>
<evidence type="ECO:0000313" key="4">
    <source>
        <dbReference type="Proteomes" id="UP000278437"/>
    </source>
</evidence>
<feature type="transmembrane region" description="Helical" evidence="1">
    <location>
        <begin position="105"/>
        <end position="125"/>
    </location>
</feature>
<sequence length="362" mass="38935">MKAILPDKDSRAALLTSWFEQGAIEDVSPARAWALAQGELEPHAAKDLDLSSGADEDKDQGRARASSASDWYGRLAHLGLYLGALSLGAGVIFFFAYNWENLHHLAKFALVQGAILLSLLGLYLVDKKSTPLVKGALLLLLDLLVGAMLALSGQVYQTGADPWQLFAIWAAFSLIPALAYRSSVLWCAFIVQANLALWLHFAGLGRLWFWVWDIEGALLLIGALNLGLHLLLDFGARSARAWLMQPVANALALTLAAGHLVWLGCYQVLDSGLGQSALAVVLALALLGPLGYCYYRLLRLNVLALGLWGFGAIAVLSCFFARLLFEGNDPVAGLMLIGAFIVGSSSALGVYLKSLLSKREAL</sequence>
<keyword evidence="1" id="KW-1133">Transmembrane helix</keyword>